<gene>
    <name evidence="6" type="ORF">HARCEL1_03715</name>
</gene>
<reference evidence="6 7" key="1">
    <citation type="submission" date="2018-04" db="EMBL/GenBank/DDBJ databases">
        <title>Halococcoides cellulosivorans gen. nov., sp. nov., an extremely halophilic cellulose-utilizing haloarchaeon from hypersaline lakes.</title>
        <authorList>
            <person name="Sorokin D.Y."/>
            <person name="Toshchakov S.V."/>
            <person name="Samarov N.I."/>
            <person name="Korzhenkov A."/>
            <person name="Kublanov I.V."/>
        </authorList>
    </citation>
    <scope>NUCLEOTIDE SEQUENCE [LARGE SCALE GENOMIC DNA]</scope>
    <source>
        <strain evidence="6 7">HArcel1</strain>
    </source>
</reference>
<evidence type="ECO:0000313" key="6">
    <source>
        <dbReference type="EMBL" id="AWB26882.1"/>
    </source>
</evidence>
<accession>A0A2R4WZB1</accession>
<dbReference type="Proteomes" id="UP000244727">
    <property type="component" value="Chromosome"/>
</dbReference>
<evidence type="ECO:0000256" key="3">
    <source>
        <dbReference type="ARBA" id="ARBA00022801"/>
    </source>
</evidence>
<dbReference type="InterPro" id="IPR016071">
    <property type="entry name" value="Staphylococal_nuclease_OB-fold"/>
</dbReference>
<evidence type="ECO:0000259" key="5">
    <source>
        <dbReference type="PROSITE" id="PS51841"/>
    </source>
</evidence>
<dbReference type="GO" id="GO:0004519">
    <property type="term" value="F:endonuclease activity"/>
    <property type="evidence" value="ECO:0007669"/>
    <property type="project" value="UniProtKB-KW"/>
</dbReference>
<keyword evidence="3" id="KW-0378">Hydrolase</keyword>
<name>A0A2R4WZB1_9EURY</name>
<dbReference type="PROSITE" id="PS50830">
    <property type="entry name" value="TNASE_3"/>
    <property type="match status" value="1"/>
</dbReference>
<evidence type="ECO:0000256" key="1">
    <source>
        <dbReference type="ARBA" id="ARBA00022722"/>
    </source>
</evidence>
<dbReference type="Gene3D" id="2.60.40.1260">
    <property type="entry name" value="Lamin Tail domain"/>
    <property type="match status" value="1"/>
</dbReference>
<evidence type="ECO:0000256" key="2">
    <source>
        <dbReference type="ARBA" id="ARBA00022759"/>
    </source>
</evidence>
<evidence type="ECO:0000313" key="7">
    <source>
        <dbReference type="Proteomes" id="UP000244727"/>
    </source>
</evidence>
<dbReference type="Gene3D" id="2.40.50.90">
    <property type="match status" value="1"/>
</dbReference>
<dbReference type="SUPFAM" id="SSF74853">
    <property type="entry name" value="Lamin A/C globular tail domain"/>
    <property type="match status" value="1"/>
</dbReference>
<dbReference type="InterPro" id="IPR035437">
    <property type="entry name" value="SNase_OB-fold_sf"/>
</dbReference>
<dbReference type="SUPFAM" id="SSF50199">
    <property type="entry name" value="Staphylococcal nuclease"/>
    <property type="match status" value="1"/>
</dbReference>
<organism evidence="6 7">
    <name type="scientific">Halococcoides cellulosivorans</name>
    <dbReference type="NCBI Taxonomy" id="1679096"/>
    <lineage>
        <taxon>Archaea</taxon>
        <taxon>Methanobacteriati</taxon>
        <taxon>Methanobacteriota</taxon>
        <taxon>Stenosarchaea group</taxon>
        <taxon>Halobacteria</taxon>
        <taxon>Halobacteriales</taxon>
        <taxon>Haloarculaceae</taxon>
        <taxon>Halococcoides</taxon>
    </lineage>
</organism>
<dbReference type="AlphaFoldDB" id="A0A2R4WZB1"/>
<feature type="domain" description="TNase-like" evidence="4">
    <location>
        <begin position="35"/>
        <end position="180"/>
    </location>
</feature>
<dbReference type="Pfam" id="PF00565">
    <property type="entry name" value="SNase"/>
    <property type="match status" value="1"/>
</dbReference>
<dbReference type="InterPro" id="IPR001322">
    <property type="entry name" value="Lamin_tail_dom"/>
</dbReference>
<keyword evidence="1" id="KW-0540">Nuclease</keyword>
<dbReference type="GeneID" id="36511584"/>
<dbReference type="InterPro" id="IPR002071">
    <property type="entry name" value="Thermonucl_AS"/>
</dbReference>
<dbReference type="KEGG" id="harc:HARCEL1_03715"/>
<proteinExistence type="predicted"/>
<dbReference type="GO" id="GO:0003676">
    <property type="term" value="F:nucleic acid binding"/>
    <property type="evidence" value="ECO:0007669"/>
    <property type="project" value="InterPro"/>
</dbReference>
<dbReference type="InterPro" id="IPR036415">
    <property type="entry name" value="Lamin_tail_dom_sf"/>
</dbReference>
<feature type="domain" description="LTD" evidence="5">
    <location>
        <begin position="182"/>
        <end position="293"/>
    </location>
</feature>
<protein>
    <submittedName>
        <fullName evidence="6">Endonuclease</fullName>
    </submittedName>
</protein>
<dbReference type="PANTHER" id="PTHR12302">
    <property type="entry name" value="EBNA2 BINDING PROTEIN P100"/>
    <property type="match status" value="1"/>
</dbReference>
<dbReference type="PROSITE" id="PS51257">
    <property type="entry name" value="PROKAR_LIPOPROTEIN"/>
    <property type="match status" value="1"/>
</dbReference>
<dbReference type="EMBL" id="CP028858">
    <property type="protein sequence ID" value="AWB26882.1"/>
    <property type="molecule type" value="Genomic_DNA"/>
</dbReference>
<dbReference type="RefSeq" id="WP_108381251.1">
    <property type="nucleotide sequence ID" value="NZ_CP028858.1"/>
</dbReference>
<dbReference type="GO" id="GO:0016787">
    <property type="term" value="F:hydrolase activity"/>
    <property type="evidence" value="ECO:0007669"/>
    <property type="project" value="UniProtKB-KW"/>
</dbReference>
<dbReference type="Pfam" id="PF00932">
    <property type="entry name" value="LTD"/>
    <property type="match status" value="1"/>
</dbReference>
<dbReference type="PROSITE" id="PS51841">
    <property type="entry name" value="LTD"/>
    <property type="match status" value="1"/>
</dbReference>
<keyword evidence="2 6" id="KW-0255">Endonuclease</keyword>
<dbReference type="PROSITE" id="PS01123">
    <property type="entry name" value="TNASE_1"/>
    <property type="match status" value="1"/>
</dbReference>
<sequence length="293" mass="31765">MKRTLALLAIVVLAGCTVSVSPGETPTAQPTIPSDRTTVTVERVVDGDTLEVTYADGTPDTLRLLGVDTPEVHVGVDPAEFPGVPDDRAGRAWLSSWGTNATQYVESRVANRRVEIVVGGDRRGSYGRLLVYVYVDDAMLNRELLREGYARLYDSEFEYRDGFADLEREARDAGVGVWGFEESTTPLQVTEIHADAAGDDRENLNDEYVVLANAGNETLDLSGWELSDESGKTYVFPDGVVLDPGDSVTLFTGSGVDSEGERYWGRDSPVWNNAGDTVIVETSDGAIAAAELY</sequence>
<keyword evidence="7" id="KW-1185">Reference proteome</keyword>
<evidence type="ECO:0000259" key="4">
    <source>
        <dbReference type="PROSITE" id="PS50830"/>
    </source>
</evidence>
<dbReference type="SMART" id="SM00318">
    <property type="entry name" value="SNc"/>
    <property type="match status" value="1"/>
</dbReference>
<dbReference type="PANTHER" id="PTHR12302:SF3">
    <property type="entry name" value="SERINE_THREONINE-PROTEIN KINASE 31"/>
    <property type="match status" value="1"/>
</dbReference>